<evidence type="ECO:0000256" key="3">
    <source>
        <dbReference type="ARBA" id="ARBA00022679"/>
    </source>
</evidence>
<evidence type="ECO:0000256" key="4">
    <source>
        <dbReference type="ARBA" id="ARBA00022786"/>
    </source>
</evidence>
<organism evidence="8 9">
    <name type="scientific">Diatrype stigma</name>
    <dbReference type="NCBI Taxonomy" id="117547"/>
    <lineage>
        <taxon>Eukaryota</taxon>
        <taxon>Fungi</taxon>
        <taxon>Dikarya</taxon>
        <taxon>Ascomycota</taxon>
        <taxon>Pezizomycotina</taxon>
        <taxon>Sordariomycetes</taxon>
        <taxon>Xylariomycetidae</taxon>
        <taxon>Xylariales</taxon>
        <taxon>Diatrypaceae</taxon>
        <taxon>Diatrype</taxon>
    </lineage>
</organism>
<accession>A0AAN9YR38</accession>
<dbReference type="Pfam" id="PF02037">
    <property type="entry name" value="SAP"/>
    <property type="match status" value="1"/>
</dbReference>
<dbReference type="GO" id="GO:0016874">
    <property type="term" value="F:ligase activity"/>
    <property type="evidence" value="ECO:0007669"/>
    <property type="project" value="UniProtKB-KW"/>
</dbReference>
<dbReference type="PANTHER" id="PTHR10782:SF4">
    <property type="entry name" value="TONALLI, ISOFORM E"/>
    <property type="match status" value="1"/>
</dbReference>
<feature type="domain" description="PINIT" evidence="7">
    <location>
        <begin position="139"/>
        <end position="299"/>
    </location>
</feature>
<dbReference type="AlphaFoldDB" id="A0AAN9YR38"/>
<dbReference type="GO" id="GO:0016925">
    <property type="term" value="P:protein sumoylation"/>
    <property type="evidence" value="ECO:0007669"/>
    <property type="project" value="TreeGrafter"/>
</dbReference>
<dbReference type="PANTHER" id="PTHR10782">
    <property type="entry name" value="ZINC FINGER MIZ DOMAIN-CONTAINING PROTEIN"/>
    <property type="match status" value="1"/>
</dbReference>
<sequence>MTSNNEIRALERILSTLLNKQLQNICATNGLRTGGVKAELQTRIKDALIENYHSDPASFQHMRSSIENIRSRGGAYASNANATNHTMGSSASHSHSNGYGSSQASKGALPYSGGPSHTQSAGYSPSSYNNSYGSGNAAAGGYRGSAQASTDLRFKESPFYKIETRIGDVRTCEVMSQHRNSANIPLKVNDHTSLLRCLHDKSLRIMVFCAADMQGDQDIAFPHQCEIKVNGDEIKANLRGLKGKPGSTRPVDITDNLRLRATYVNNIEFTYALTSKVKKPNPRGQLQKFYLAFYLCKTLPVDELVAKIGLKKIPKASVIQELSKAANDPDIVATSQEQGPQWICPICNKPAPFANLAVDEYVRNILENTSASQEQVTIEPNGQWRTQGAEPERKRSRYSSNSARVDDDDDISIVSDTRLFNGTMLIPKVESNSHGTSSYPFNPATPNGRSTATASREPSSVPRSGGTKRPAEVIDLTLSSDEDDEPIVRPAKRQNYGQGLNDGNVRFPPYGY</sequence>
<keyword evidence="9" id="KW-1185">Reference proteome</keyword>
<comment type="similarity">
    <text evidence="2">Belongs to the PIAS family.</text>
</comment>
<feature type="region of interest" description="Disordered" evidence="5">
    <location>
        <begin position="431"/>
        <end position="512"/>
    </location>
</feature>
<dbReference type="EMBL" id="JAKJXP020000056">
    <property type="protein sequence ID" value="KAK7750964.1"/>
    <property type="molecule type" value="Genomic_DNA"/>
</dbReference>
<feature type="region of interest" description="Disordered" evidence="5">
    <location>
        <begin position="77"/>
        <end position="127"/>
    </location>
</feature>
<evidence type="ECO:0000259" key="7">
    <source>
        <dbReference type="PROSITE" id="PS51466"/>
    </source>
</evidence>
<evidence type="ECO:0000259" key="6">
    <source>
        <dbReference type="PROSITE" id="PS50800"/>
    </source>
</evidence>
<evidence type="ECO:0000256" key="1">
    <source>
        <dbReference type="ARBA" id="ARBA00004718"/>
    </source>
</evidence>
<feature type="compositionally biased region" description="Polar residues" evidence="5">
    <location>
        <begin position="78"/>
        <end position="105"/>
    </location>
</feature>
<evidence type="ECO:0000313" key="8">
    <source>
        <dbReference type="EMBL" id="KAK7750964.1"/>
    </source>
</evidence>
<dbReference type="PROSITE" id="PS50800">
    <property type="entry name" value="SAP"/>
    <property type="match status" value="1"/>
</dbReference>
<dbReference type="Proteomes" id="UP001320420">
    <property type="component" value="Unassembled WGS sequence"/>
</dbReference>
<feature type="compositionally biased region" description="Polar residues" evidence="5">
    <location>
        <begin position="431"/>
        <end position="462"/>
    </location>
</feature>
<dbReference type="PROSITE" id="PS51466">
    <property type="entry name" value="PINIT"/>
    <property type="match status" value="1"/>
</dbReference>
<protein>
    <submittedName>
        <fullName evidence="8">E3 SUMO-protein ligase pli1</fullName>
    </submittedName>
</protein>
<evidence type="ECO:0000256" key="5">
    <source>
        <dbReference type="SAM" id="MobiDB-lite"/>
    </source>
</evidence>
<reference evidence="8 9" key="1">
    <citation type="submission" date="2024-02" db="EMBL/GenBank/DDBJ databases">
        <title>De novo assembly and annotation of 12 fungi associated with fruit tree decline syndrome in Ontario, Canada.</title>
        <authorList>
            <person name="Sulman M."/>
            <person name="Ellouze W."/>
            <person name="Ilyukhin E."/>
        </authorList>
    </citation>
    <scope>NUCLEOTIDE SEQUENCE [LARGE SCALE GENOMIC DNA]</scope>
    <source>
        <strain evidence="8 9">M11/M66-122</strain>
    </source>
</reference>
<evidence type="ECO:0000256" key="2">
    <source>
        <dbReference type="ARBA" id="ARBA00005383"/>
    </source>
</evidence>
<gene>
    <name evidence="8" type="primary">pli1</name>
    <name evidence="8" type="ORF">SLS62_007097</name>
</gene>
<dbReference type="InterPro" id="IPR013083">
    <property type="entry name" value="Znf_RING/FYVE/PHD"/>
</dbReference>
<keyword evidence="8" id="KW-0436">Ligase</keyword>
<dbReference type="InterPro" id="IPR023321">
    <property type="entry name" value="PINIT"/>
</dbReference>
<comment type="caution">
    <text evidence="8">The sequence shown here is derived from an EMBL/GenBank/DDBJ whole genome shotgun (WGS) entry which is preliminary data.</text>
</comment>
<dbReference type="InterPro" id="IPR038654">
    <property type="entry name" value="PINIT_sf"/>
</dbReference>
<comment type="pathway">
    <text evidence="1">Protein modification; protein sumoylation.</text>
</comment>
<dbReference type="Pfam" id="PF14324">
    <property type="entry name" value="PINIT"/>
    <property type="match status" value="1"/>
</dbReference>
<evidence type="ECO:0000313" key="9">
    <source>
        <dbReference type="Proteomes" id="UP001320420"/>
    </source>
</evidence>
<keyword evidence="3" id="KW-0808">Transferase</keyword>
<dbReference type="Gene3D" id="2.60.120.780">
    <property type="entry name" value="PINIT domain"/>
    <property type="match status" value="1"/>
</dbReference>
<name>A0AAN9YR38_9PEZI</name>
<proteinExistence type="inferred from homology"/>
<dbReference type="InterPro" id="IPR003034">
    <property type="entry name" value="SAP_dom"/>
</dbReference>
<feature type="domain" description="SAP" evidence="6">
    <location>
        <begin position="14"/>
        <end position="48"/>
    </location>
</feature>
<dbReference type="Gene3D" id="3.30.40.10">
    <property type="entry name" value="Zinc/RING finger domain, C3HC4 (zinc finger)"/>
    <property type="match status" value="1"/>
</dbReference>
<dbReference type="SMART" id="SM00513">
    <property type="entry name" value="SAP"/>
    <property type="match status" value="1"/>
</dbReference>
<keyword evidence="4" id="KW-0833">Ubl conjugation pathway</keyword>
<dbReference type="GO" id="GO:0000785">
    <property type="term" value="C:chromatin"/>
    <property type="evidence" value="ECO:0007669"/>
    <property type="project" value="TreeGrafter"/>
</dbReference>
<feature type="region of interest" description="Disordered" evidence="5">
    <location>
        <begin position="372"/>
        <end position="409"/>
    </location>
</feature>
<feature type="compositionally biased region" description="Polar residues" evidence="5">
    <location>
        <begin position="372"/>
        <end position="386"/>
    </location>
</feature>
<dbReference type="GO" id="GO:0061665">
    <property type="term" value="F:SUMO ligase activity"/>
    <property type="evidence" value="ECO:0007669"/>
    <property type="project" value="TreeGrafter"/>
</dbReference>